<evidence type="ECO:0000256" key="7">
    <source>
        <dbReference type="RuleBase" id="RU003836"/>
    </source>
</evidence>
<dbReference type="SUPFAM" id="SSF53335">
    <property type="entry name" value="S-adenosyl-L-methionine-dependent methyltransferases"/>
    <property type="match status" value="1"/>
</dbReference>
<dbReference type="HAMAP" id="MF_00198">
    <property type="entry name" value="Spermidine_synth"/>
    <property type="match status" value="1"/>
</dbReference>
<feature type="binding site" evidence="5">
    <location>
        <position position="165"/>
    </location>
    <ligand>
        <name>S-methyl-5'-thioadenosine</name>
        <dbReference type="ChEBI" id="CHEBI:17509"/>
    </ligand>
</feature>
<dbReference type="InterPro" id="IPR030373">
    <property type="entry name" value="PABS_CS"/>
</dbReference>
<dbReference type="CDD" id="cd02440">
    <property type="entry name" value="AdoMet_MTases"/>
    <property type="match status" value="1"/>
</dbReference>
<gene>
    <name evidence="5" type="primary">speE</name>
    <name evidence="10" type="ORF">NA8A_02825</name>
</gene>
<dbReference type="Pfam" id="PF01564">
    <property type="entry name" value="Spermine_synth"/>
    <property type="match status" value="1"/>
</dbReference>
<dbReference type="InterPro" id="IPR037163">
    <property type="entry name" value="Spermidine_synt_N_sf"/>
</dbReference>
<dbReference type="GO" id="GO:0004766">
    <property type="term" value="F:spermidine synthase activity"/>
    <property type="evidence" value="ECO:0007669"/>
    <property type="project" value="UniProtKB-UniRule"/>
</dbReference>
<comment type="caution">
    <text evidence="5">Lacks conserved residue(s) required for the propagation of feature annotation.</text>
</comment>
<dbReference type="NCBIfam" id="TIGR00417">
    <property type="entry name" value="speE"/>
    <property type="match status" value="1"/>
</dbReference>
<feature type="binding site" evidence="5">
    <location>
        <begin position="140"/>
        <end position="141"/>
    </location>
    <ligand>
        <name>S-methyl-5'-thioadenosine</name>
        <dbReference type="ChEBI" id="CHEBI:17509"/>
    </ligand>
</feature>
<dbReference type="PROSITE" id="PS51006">
    <property type="entry name" value="PABS_2"/>
    <property type="match status" value="1"/>
</dbReference>
<reference evidence="10 11" key="1">
    <citation type="journal article" date="2012" name="J. Bacteriol.">
        <title>Genome Sequence of Nitratireductor indicus Type Strain C115.</title>
        <authorList>
            <person name="Lai Q."/>
            <person name="Li G."/>
            <person name="Yu Z."/>
            <person name="Shao Z."/>
        </authorList>
    </citation>
    <scope>NUCLEOTIDE SEQUENCE [LARGE SCALE GENOMIC DNA]</scope>
    <source>
        <strain evidence="10 11">C115</strain>
    </source>
</reference>
<keyword evidence="2 5" id="KW-0808">Transferase</keyword>
<comment type="catalytic activity">
    <reaction evidence="5 8">
        <text>S-adenosyl 3-(methylsulfanyl)propylamine + putrescine = S-methyl-5'-thioadenosine + spermidine + H(+)</text>
        <dbReference type="Rhea" id="RHEA:12721"/>
        <dbReference type="ChEBI" id="CHEBI:15378"/>
        <dbReference type="ChEBI" id="CHEBI:17509"/>
        <dbReference type="ChEBI" id="CHEBI:57443"/>
        <dbReference type="ChEBI" id="CHEBI:57834"/>
        <dbReference type="ChEBI" id="CHEBI:326268"/>
        <dbReference type="EC" id="2.5.1.16"/>
    </reaction>
</comment>
<feature type="binding site" evidence="5">
    <location>
        <begin position="158"/>
        <end position="161"/>
    </location>
    <ligand>
        <name>spermidine</name>
        <dbReference type="ChEBI" id="CHEBI:57834"/>
    </ligand>
</feature>
<comment type="similarity">
    <text evidence="1 5 7">Belongs to the spermidine/spermine synthase family.</text>
</comment>
<comment type="subunit">
    <text evidence="5">Homodimer or homotetramer.</text>
</comment>
<dbReference type="eggNOG" id="COG0421">
    <property type="taxonomic scope" value="Bacteria"/>
</dbReference>
<dbReference type="RefSeq" id="WP_009755846.1">
    <property type="nucleotide sequence ID" value="NZ_AMSI01000002.1"/>
</dbReference>
<keyword evidence="11" id="KW-1185">Reference proteome</keyword>
<evidence type="ECO:0000256" key="5">
    <source>
        <dbReference type="HAMAP-Rule" id="MF_00198"/>
    </source>
</evidence>
<evidence type="ECO:0000256" key="3">
    <source>
        <dbReference type="ARBA" id="ARBA00023066"/>
    </source>
</evidence>
<dbReference type="GO" id="GO:0005829">
    <property type="term" value="C:cytosol"/>
    <property type="evidence" value="ECO:0007669"/>
    <property type="project" value="TreeGrafter"/>
</dbReference>
<comment type="pathway">
    <text evidence="5">Amine and polyamine biosynthesis; spermidine biosynthesis; spermidine from putrescine: step 1/1.</text>
</comment>
<feature type="binding site" evidence="5">
    <location>
        <position position="108"/>
    </location>
    <ligand>
        <name>S-methyl-5'-thioadenosine</name>
        <dbReference type="ChEBI" id="CHEBI:17509"/>
    </ligand>
</feature>
<keyword evidence="3 5" id="KW-0745">Spermidine biosynthesis</keyword>
<dbReference type="Pfam" id="PF17284">
    <property type="entry name" value="Spermine_synt_N"/>
    <property type="match status" value="1"/>
</dbReference>
<proteinExistence type="inferred from homology"/>
<dbReference type="Proteomes" id="UP000007374">
    <property type="component" value="Unassembled WGS sequence"/>
</dbReference>
<evidence type="ECO:0000256" key="2">
    <source>
        <dbReference type="ARBA" id="ARBA00022679"/>
    </source>
</evidence>
<dbReference type="Gene3D" id="2.30.140.10">
    <property type="entry name" value="Spermidine synthase, tetramerisation domain"/>
    <property type="match status" value="1"/>
</dbReference>
<dbReference type="EMBL" id="AMSI01000002">
    <property type="protein sequence ID" value="EKF43711.1"/>
    <property type="molecule type" value="Genomic_DNA"/>
</dbReference>
<dbReference type="PANTHER" id="PTHR11558">
    <property type="entry name" value="SPERMIDINE/SPERMINE SYNTHASE"/>
    <property type="match status" value="1"/>
</dbReference>
<dbReference type="OrthoDB" id="9793120at2"/>
<evidence type="ECO:0000256" key="1">
    <source>
        <dbReference type="ARBA" id="ARBA00007867"/>
    </source>
</evidence>
<feature type="binding site" evidence="5">
    <location>
        <position position="88"/>
    </location>
    <ligand>
        <name>spermidine</name>
        <dbReference type="ChEBI" id="CHEBI:57834"/>
    </ligand>
</feature>
<evidence type="ECO:0000256" key="8">
    <source>
        <dbReference type="RuleBase" id="RU003837"/>
    </source>
</evidence>
<dbReference type="UniPathway" id="UPA00248">
    <property type="reaction ID" value="UER00314"/>
</dbReference>
<dbReference type="InterPro" id="IPR029063">
    <property type="entry name" value="SAM-dependent_MTases_sf"/>
</dbReference>
<feature type="domain" description="PABS" evidence="9">
    <location>
        <begin position="9"/>
        <end position="238"/>
    </location>
</feature>
<dbReference type="InterPro" id="IPR030374">
    <property type="entry name" value="PABS"/>
</dbReference>
<keyword evidence="4 5" id="KW-0620">Polyamine biosynthesis</keyword>
<organism evidence="10 11">
    <name type="scientific">Nitratireductor indicus C115</name>
    <dbReference type="NCBI Taxonomy" id="1231190"/>
    <lineage>
        <taxon>Bacteria</taxon>
        <taxon>Pseudomonadati</taxon>
        <taxon>Pseudomonadota</taxon>
        <taxon>Alphaproteobacteria</taxon>
        <taxon>Hyphomicrobiales</taxon>
        <taxon>Phyllobacteriaceae</taxon>
        <taxon>Nitratireductor</taxon>
    </lineage>
</organism>
<dbReference type="AlphaFoldDB" id="K2P928"/>
<name>K2P928_9HYPH</name>
<dbReference type="PROSITE" id="PS01330">
    <property type="entry name" value="PABS_1"/>
    <property type="match status" value="1"/>
</dbReference>
<feature type="active site" description="Proton acceptor" evidence="5 6">
    <location>
        <position position="158"/>
    </location>
</feature>
<dbReference type="STRING" id="721133.SAMN05216176_11652"/>
<dbReference type="PATRIC" id="fig|1231190.3.peg.593"/>
<comment type="caution">
    <text evidence="10">The sequence shown here is derived from an EMBL/GenBank/DDBJ whole genome shotgun (WGS) entry which is preliminary data.</text>
</comment>
<feature type="binding site" evidence="5">
    <location>
        <position position="64"/>
    </location>
    <ligand>
        <name>spermidine</name>
        <dbReference type="ChEBI" id="CHEBI:57834"/>
    </ligand>
</feature>
<evidence type="ECO:0000313" key="10">
    <source>
        <dbReference type="EMBL" id="EKF43711.1"/>
    </source>
</evidence>
<evidence type="ECO:0000256" key="4">
    <source>
        <dbReference type="ARBA" id="ARBA00023115"/>
    </source>
</evidence>
<protein>
    <recommendedName>
        <fullName evidence="5">Polyamine aminopropyltransferase</fullName>
    </recommendedName>
    <alternativeName>
        <fullName evidence="5">Putrescine aminopropyltransferase</fullName>
        <shortName evidence="5">PAPT</shortName>
    </alternativeName>
    <alternativeName>
        <fullName evidence="5">Spermidine synthase</fullName>
        <shortName evidence="5">SPDS</shortName>
        <shortName evidence="5">SPDSY</shortName>
        <ecNumber evidence="5">2.5.1.16</ecNumber>
    </alternativeName>
</protein>
<dbReference type="InterPro" id="IPR035246">
    <property type="entry name" value="Spermidine_synt_N"/>
</dbReference>
<comment type="function">
    <text evidence="5">Catalyzes the irreversible transfer of a propylamine group from the amino donor S-adenosylmethioninamine (decarboxy-AdoMet) to putrescine (1,4-diaminobutane) to yield spermidine.</text>
</comment>
<dbReference type="PANTHER" id="PTHR11558:SF11">
    <property type="entry name" value="SPERMIDINE SYNTHASE"/>
    <property type="match status" value="1"/>
</dbReference>
<evidence type="ECO:0000313" key="11">
    <source>
        <dbReference type="Proteomes" id="UP000007374"/>
    </source>
</evidence>
<evidence type="ECO:0000256" key="6">
    <source>
        <dbReference type="PROSITE-ProRule" id="PRU00354"/>
    </source>
</evidence>
<dbReference type="Gene3D" id="3.40.50.150">
    <property type="entry name" value="Vaccinia Virus protein VP39"/>
    <property type="match status" value="1"/>
</dbReference>
<dbReference type="NCBIfam" id="NF002010">
    <property type="entry name" value="PRK00811.1"/>
    <property type="match status" value="1"/>
</dbReference>
<dbReference type="EC" id="2.5.1.16" evidence="5"/>
<accession>K2P928</accession>
<dbReference type="GO" id="GO:0008295">
    <property type="term" value="P:spermidine biosynthetic process"/>
    <property type="evidence" value="ECO:0007669"/>
    <property type="project" value="UniProtKB-UniRule"/>
</dbReference>
<sequence length="287" mass="31765">MTDKKAVSETLHKGVRVTFEADEVLYEETTGHHRLSLISNRLFGKLLMLDGAVQVTSADEFMYHEMMAHVPLTAHADPSRVLIIGGGDCGLAEEVLKHERVKSLTQIEIDASVVEFSREHFSEFNAPVFSDDRFRVEIADGAAFAAETSERFDVILVDSTDPSGPGAVLFTPEFYTNMRRILRPGGILVTQNGVPFLQPGEFQTAMASLSDIFPVSSCYLVAVPTYFGGHMTLGWSSDDRASLDIDEAILAERSKDIETRYYTPAVHKAAFALPRFIEMLRAEAVRA</sequence>
<evidence type="ECO:0000259" key="9">
    <source>
        <dbReference type="PROSITE" id="PS51006"/>
    </source>
</evidence>
<dbReference type="InterPro" id="IPR001045">
    <property type="entry name" value="Spermi_synthase"/>
</dbReference>